<dbReference type="PANTHER" id="PTHR39201:SF1">
    <property type="entry name" value="FLAVODOXIN-LIKE DOMAIN-CONTAINING PROTEIN"/>
    <property type="match status" value="1"/>
</dbReference>
<reference evidence="3" key="1">
    <citation type="journal article" date="2021" name="PeerJ">
        <title>Extensive microbial diversity within the chicken gut microbiome revealed by metagenomics and culture.</title>
        <authorList>
            <person name="Gilroy R."/>
            <person name="Ravi A."/>
            <person name="Getino M."/>
            <person name="Pursley I."/>
            <person name="Horton D.L."/>
            <person name="Alikhan N.F."/>
            <person name="Baker D."/>
            <person name="Gharbi K."/>
            <person name="Hall N."/>
            <person name="Watson M."/>
            <person name="Adriaenssens E.M."/>
            <person name="Foster-Nyarko E."/>
            <person name="Jarju S."/>
            <person name="Secka A."/>
            <person name="Antonio M."/>
            <person name="Oren A."/>
            <person name="Chaudhuri R.R."/>
            <person name="La Ragione R."/>
            <person name="Hildebrand F."/>
            <person name="Pallen M.J."/>
        </authorList>
    </citation>
    <scope>NUCLEOTIDE SEQUENCE</scope>
    <source>
        <strain evidence="3">ChiGjej1B1-1692</strain>
    </source>
</reference>
<dbReference type="InterPro" id="IPR008254">
    <property type="entry name" value="Flavodoxin/NO_synth"/>
</dbReference>
<feature type="region of interest" description="Disordered" evidence="1">
    <location>
        <begin position="13"/>
        <end position="58"/>
    </location>
</feature>
<dbReference type="NCBIfam" id="NF005389">
    <property type="entry name" value="PRK06934.1"/>
    <property type="match status" value="1"/>
</dbReference>
<dbReference type="GO" id="GO:0010181">
    <property type="term" value="F:FMN binding"/>
    <property type="evidence" value="ECO:0007669"/>
    <property type="project" value="InterPro"/>
</dbReference>
<accession>A0A9D2NYQ9</accession>
<gene>
    <name evidence="3" type="ORF">H9757_10595</name>
</gene>
<dbReference type="InterPro" id="IPR029039">
    <property type="entry name" value="Flavoprotein-like_sf"/>
</dbReference>
<evidence type="ECO:0000256" key="1">
    <source>
        <dbReference type="SAM" id="MobiDB-lite"/>
    </source>
</evidence>
<dbReference type="Gene3D" id="3.40.50.360">
    <property type="match status" value="1"/>
</dbReference>
<evidence type="ECO:0000313" key="4">
    <source>
        <dbReference type="Proteomes" id="UP000823894"/>
    </source>
</evidence>
<dbReference type="PANTHER" id="PTHR39201">
    <property type="entry name" value="EXPORTED PROTEIN-RELATED"/>
    <property type="match status" value="1"/>
</dbReference>
<name>A0A9D2NYQ9_9FIRM</name>
<evidence type="ECO:0000313" key="3">
    <source>
        <dbReference type="EMBL" id="HJC39489.1"/>
    </source>
</evidence>
<proteinExistence type="predicted"/>
<dbReference type="GO" id="GO:0016651">
    <property type="term" value="F:oxidoreductase activity, acting on NAD(P)H"/>
    <property type="evidence" value="ECO:0007669"/>
    <property type="project" value="UniProtKB-ARBA"/>
</dbReference>
<feature type="compositionally biased region" description="Polar residues" evidence="1">
    <location>
        <begin position="22"/>
        <end position="31"/>
    </location>
</feature>
<protein>
    <submittedName>
        <fullName evidence="3">Flavodoxin</fullName>
    </submittedName>
</protein>
<dbReference type="SUPFAM" id="SSF52218">
    <property type="entry name" value="Flavoproteins"/>
    <property type="match status" value="1"/>
</dbReference>
<reference evidence="3" key="2">
    <citation type="submission" date="2021-04" db="EMBL/GenBank/DDBJ databases">
        <authorList>
            <person name="Gilroy R."/>
        </authorList>
    </citation>
    <scope>NUCLEOTIDE SEQUENCE</scope>
    <source>
        <strain evidence="3">ChiGjej1B1-1692</strain>
    </source>
</reference>
<dbReference type="AlphaFoldDB" id="A0A9D2NYQ9"/>
<dbReference type="Pfam" id="PF12682">
    <property type="entry name" value="Flavodoxin_4"/>
    <property type="match status" value="1"/>
</dbReference>
<comment type="caution">
    <text evidence="3">The sequence shown here is derived from an EMBL/GenBank/DDBJ whole genome shotgun (WGS) entry which is preliminary data.</text>
</comment>
<dbReference type="Proteomes" id="UP000823894">
    <property type="component" value="Unassembled WGS sequence"/>
</dbReference>
<sequence>MIAAVFTVGVTACGSSPDPAQGSGNAAQSGSDAAEETDGAGETDASAQDGQTEGGAQTGGSNILIAYFSVPEDIDTDGIDADAGASIVVKDGQVMGNLEYMADVLQQTVGGDLFRIETVEEYPLDHDPLVDQAAVEQDEEARPELSVQIENPDQYDTILLGYPNWWGDMPMPLYTFLEEYDFSGKTIIPFTAHGGSGFSDTVSTISELQPSAEVSSEGLSISRNAVADAEDEISSWAAGLGL</sequence>
<organism evidence="3 4">
    <name type="scientific">Candidatus Mediterraneibacter faecigallinarum</name>
    <dbReference type="NCBI Taxonomy" id="2838669"/>
    <lineage>
        <taxon>Bacteria</taxon>
        <taxon>Bacillati</taxon>
        <taxon>Bacillota</taxon>
        <taxon>Clostridia</taxon>
        <taxon>Lachnospirales</taxon>
        <taxon>Lachnospiraceae</taxon>
        <taxon>Mediterraneibacter</taxon>
    </lineage>
</organism>
<dbReference type="EMBL" id="DWWK01000171">
    <property type="protein sequence ID" value="HJC39489.1"/>
    <property type="molecule type" value="Genomic_DNA"/>
</dbReference>
<evidence type="ECO:0000259" key="2">
    <source>
        <dbReference type="Pfam" id="PF12682"/>
    </source>
</evidence>
<feature type="domain" description="Flavodoxin-like" evidence="2">
    <location>
        <begin position="96"/>
        <end position="217"/>
    </location>
</feature>